<gene>
    <name evidence="2" type="ORF">EIP91_010309</name>
</gene>
<proteinExistence type="predicted"/>
<evidence type="ECO:0000256" key="1">
    <source>
        <dbReference type="SAM" id="MobiDB-lite"/>
    </source>
</evidence>
<feature type="compositionally biased region" description="Acidic residues" evidence="1">
    <location>
        <begin position="279"/>
        <end position="325"/>
    </location>
</feature>
<reference evidence="2 3" key="1">
    <citation type="submission" date="2018-11" db="EMBL/GenBank/DDBJ databases">
        <title>Genome assembly of Steccherinum ochraceum LE-BIN_3174, the white-rot fungus of the Steccherinaceae family (The Residual Polyporoid clade, Polyporales, Basidiomycota).</title>
        <authorList>
            <person name="Fedorova T.V."/>
            <person name="Glazunova O.A."/>
            <person name="Landesman E.O."/>
            <person name="Moiseenko K.V."/>
            <person name="Psurtseva N.V."/>
            <person name="Savinova O.S."/>
            <person name="Shakhova N.V."/>
            <person name="Tyazhelova T.V."/>
            <person name="Vasina D.V."/>
        </authorList>
    </citation>
    <scope>NUCLEOTIDE SEQUENCE [LARGE SCALE GENOMIC DNA]</scope>
    <source>
        <strain evidence="2 3">LE-BIN_3174</strain>
    </source>
</reference>
<evidence type="ECO:0000313" key="3">
    <source>
        <dbReference type="Proteomes" id="UP000292702"/>
    </source>
</evidence>
<name>A0A4R0R0S9_9APHY</name>
<dbReference type="OrthoDB" id="2967395at2759"/>
<dbReference type="EMBL" id="RWJN01000610">
    <property type="protein sequence ID" value="TCD60362.1"/>
    <property type="molecule type" value="Genomic_DNA"/>
</dbReference>
<organism evidence="2 3">
    <name type="scientific">Steccherinum ochraceum</name>
    <dbReference type="NCBI Taxonomy" id="92696"/>
    <lineage>
        <taxon>Eukaryota</taxon>
        <taxon>Fungi</taxon>
        <taxon>Dikarya</taxon>
        <taxon>Basidiomycota</taxon>
        <taxon>Agaricomycotina</taxon>
        <taxon>Agaricomycetes</taxon>
        <taxon>Polyporales</taxon>
        <taxon>Steccherinaceae</taxon>
        <taxon>Steccherinum</taxon>
    </lineage>
</organism>
<feature type="region of interest" description="Disordered" evidence="1">
    <location>
        <begin position="272"/>
        <end position="338"/>
    </location>
</feature>
<comment type="caution">
    <text evidence="2">The sequence shown here is derived from an EMBL/GenBank/DDBJ whole genome shotgun (WGS) entry which is preliminary data.</text>
</comment>
<dbReference type="Proteomes" id="UP000292702">
    <property type="component" value="Unassembled WGS sequence"/>
</dbReference>
<dbReference type="STRING" id="92696.A0A4R0R0S9"/>
<protein>
    <submittedName>
        <fullName evidence="2">Uncharacterized protein</fullName>
    </submittedName>
</protein>
<dbReference type="AlphaFoldDB" id="A0A4R0R0S9"/>
<evidence type="ECO:0000313" key="2">
    <source>
        <dbReference type="EMBL" id="TCD60362.1"/>
    </source>
</evidence>
<keyword evidence="3" id="KW-1185">Reference proteome</keyword>
<sequence length="338" mass="39577">MSASEFTSSAGVLIPRPGTQSHADVFYNVLMFIGVKPADQIFLWTTCREVSRDFKDAVERVFITRHLKKTSLMMDEYKFYHKQHGKVFLNPEFTFSHLDPNDRTRAIFHDPDTHEDFKPYMIKHLRGIFRGFETANPVHAPQVVVSVRHLANDTYVPNFEPNWKELQIRCNWIGMYSEWFREEKEYGRAIGEFVESSKDELRAAGERITDMGESFKFAMDLFTRGNKDVRKRIRKQRIRRNVIKYDKLEDYNCSDEEGEERLAGIRSGLSMGYLQPYSDSEDSVPEKDDEDDEEEEDSEGSWETEEDEDEDEDDDDDDDTDEEIETVIVDSSEEHATH</sequence>
<accession>A0A4R0R0S9</accession>